<dbReference type="GO" id="GO:0003677">
    <property type="term" value="F:DNA binding"/>
    <property type="evidence" value="ECO:0007669"/>
    <property type="project" value="UniProtKB-KW"/>
</dbReference>
<sequence length="285" mass="30402">MTDALLSTVRNAARLLKEFRTREEALGVSELSRRLGLGKSVVHRLLVTLAAEGLIEHDERGYRLGIVMYELGEAVRVHMDLHAAAAPVLVHVREQTGESVQVGVLDGAEVVYVDRLESAHSLRLLTETGRRVPAHCTSSGKVLLAHLDPVAQEGHLERPLARLTPHTITEPDVLRAELRRVRAQGWASAVDEREVGVASLAAPVRDASGAVVAALSVAAPVARVGAKQRRKIAADVVEGAEAVSRRLGHSPERSVPSSGTVTVTGVVPPVRLGPAPQLSTDRSDA</sequence>
<accession>A0A4R1HM88</accession>
<keyword evidence="2" id="KW-0238">DNA-binding</keyword>
<dbReference type="SUPFAM" id="SSF46785">
    <property type="entry name" value="Winged helix' DNA-binding domain"/>
    <property type="match status" value="1"/>
</dbReference>
<protein>
    <submittedName>
        <fullName evidence="7">IclR family transcriptional regulator</fullName>
    </submittedName>
</protein>
<evidence type="ECO:0000313" key="8">
    <source>
        <dbReference type="Proteomes" id="UP000295560"/>
    </source>
</evidence>
<dbReference type="SMART" id="SM00346">
    <property type="entry name" value="HTH_ICLR"/>
    <property type="match status" value="1"/>
</dbReference>
<keyword evidence="8" id="KW-1185">Reference proteome</keyword>
<dbReference type="Gene3D" id="1.10.10.10">
    <property type="entry name" value="Winged helix-like DNA-binding domain superfamily/Winged helix DNA-binding domain"/>
    <property type="match status" value="1"/>
</dbReference>
<evidence type="ECO:0000256" key="3">
    <source>
        <dbReference type="ARBA" id="ARBA00023163"/>
    </source>
</evidence>
<dbReference type="OrthoDB" id="60629at2"/>
<organism evidence="7 8">
    <name type="scientific">Pseudonocardia endophytica</name>
    <dbReference type="NCBI Taxonomy" id="401976"/>
    <lineage>
        <taxon>Bacteria</taxon>
        <taxon>Bacillati</taxon>
        <taxon>Actinomycetota</taxon>
        <taxon>Actinomycetes</taxon>
        <taxon>Pseudonocardiales</taxon>
        <taxon>Pseudonocardiaceae</taxon>
        <taxon>Pseudonocardia</taxon>
    </lineage>
</organism>
<dbReference type="RefSeq" id="WP_132430381.1">
    <property type="nucleotide sequence ID" value="NZ_SMFZ01000002.1"/>
</dbReference>
<dbReference type="InterPro" id="IPR005471">
    <property type="entry name" value="Tscrpt_reg_IclR_N"/>
</dbReference>
<name>A0A4R1HM88_PSEEN</name>
<dbReference type="Proteomes" id="UP000295560">
    <property type="component" value="Unassembled WGS sequence"/>
</dbReference>
<feature type="domain" description="HTH iclR-type" evidence="5">
    <location>
        <begin position="6"/>
        <end position="66"/>
    </location>
</feature>
<evidence type="ECO:0000313" key="7">
    <source>
        <dbReference type="EMBL" id="TCK21655.1"/>
    </source>
</evidence>
<gene>
    <name evidence="7" type="ORF">EV378_5645</name>
</gene>
<evidence type="ECO:0000256" key="4">
    <source>
        <dbReference type="SAM" id="MobiDB-lite"/>
    </source>
</evidence>
<dbReference type="PANTHER" id="PTHR30136:SF35">
    <property type="entry name" value="HTH-TYPE TRANSCRIPTIONAL REGULATOR RV1719"/>
    <property type="match status" value="1"/>
</dbReference>
<dbReference type="PANTHER" id="PTHR30136">
    <property type="entry name" value="HELIX-TURN-HELIX TRANSCRIPTIONAL REGULATOR, ICLR FAMILY"/>
    <property type="match status" value="1"/>
</dbReference>
<dbReference type="InterPro" id="IPR036390">
    <property type="entry name" value="WH_DNA-bd_sf"/>
</dbReference>
<dbReference type="PROSITE" id="PS51078">
    <property type="entry name" value="ICLR_ED"/>
    <property type="match status" value="1"/>
</dbReference>
<dbReference type="InterPro" id="IPR050707">
    <property type="entry name" value="HTH_MetabolicPath_Reg"/>
</dbReference>
<dbReference type="InterPro" id="IPR036388">
    <property type="entry name" value="WH-like_DNA-bd_sf"/>
</dbReference>
<evidence type="ECO:0000259" key="6">
    <source>
        <dbReference type="PROSITE" id="PS51078"/>
    </source>
</evidence>
<dbReference type="InterPro" id="IPR014757">
    <property type="entry name" value="Tscrpt_reg_IclR_C"/>
</dbReference>
<evidence type="ECO:0000256" key="1">
    <source>
        <dbReference type="ARBA" id="ARBA00023015"/>
    </source>
</evidence>
<dbReference type="AlphaFoldDB" id="A0A4R1HM88"/>
<proteinExistence type="predicted"/>
<comment type="caution">
    <text evidence="7">The sequence shown here is derived from an EMBL/GenBank/DDBJ whole genome shotgun (WGS) entry which is preliminary data.</text>
</comment>
<keyword evidence="3" id="KW-0804">Transcription</keyword>
<feature type="compositionally biased region" description="Low complexity" evidence="4">
    <location>
        <begin position="254"/>
        <end position="270"/>
    </location>
</feature>
<dbReference type="Pfam" id="PF09339">
    <property type="entry name" value="HTH_IclR"/>
    <property type="match status" value="1"/>
</dbReference>
<dbReference type="Pfam" id="PF01614">
    <property type="entry name" value="IclR_C"/>
    <property type="match status" value="1"/>
</dbReference>
<dbReference type="InterPro" id="IPR029016">
    <property type="entry name" value="GAF-like_dom_sf"/>
</dbReference>
<dbReference type="GO" id="GO:0003700">
    <property type="term" value="F:DNA-binding transcription factor activity"/>
    <property type="evidence" value="ECO:0007669"/>
    <property type="project" value="TreeGrafter"/>
</dbReference>
<feature type="region of interest" description="Disordered" evidence="4">
    <location>
        <begin position="243"/>
        <end position="285"/>
    </location>
</feature>
<keyword evidence="1" id="KW-0805">Transcription regulation</keyword>
<dbReference type="PROSITE" id="PS51077">
    <property type="entry name" value="HTH_ICLR"/>
    <property type="match status" value="1"/>
</dbReference>
<dbReference type="Gene3D" id="3.30.450.40">
    <property type="match status" value="1"/>
</dbReference>
<dbReference type="SUPFAM" id="SSF55781">
    <property type="entry name" value="GAF domain-like"/>
    <property type="match status" value="1"/>
</dbReference>
<evidence type="ECO:0000256" key="2">
    <source>
        <dbReference type="ARBA" id="ARBA00023125"/>
    </source>
</evidence>
<evidence type="ECO:0000259" key="5">
    <source>
        <dbReference type="PROSITE" id="PS51077"/>
    </source>
</evidence>
<reference evidence="7 8" key="1">
    <citation type="submission" date="2019-03" db="EMBL/GenBank/DDBJ databases">
        <title>Sequencing the genomes of 1000 actinobacteria strains.</title>
        <authorList>
            <person name="Klenk H.-P."/>
        </authorList>
    </citation>
    <scope>NUCLEOTIDE SEQUENCE [LARGE SCALE GENOMIC DNA]</scope>
    <source>
        <strain evidence="7 8">DSM 44969</strain>
    </source>
</reference>
<feature type="domain" description="IclR-ED" evidence="6">
    <location>
        <begin position="67"/>
        <end position="249"/>
    </location>
</feature>
<dbReference type="EMBL" id="SMFZ01000002">
    <property type="protein sequence ID" value="TCK21655.1"/>
    <property type="molecule type" value="Genomic_DNA"/>
</dbReference>
<dbReference type="GO" id="GO:0045892">
    <property type="term" value="P:negative regulation of DNA-templated transcription"/>
    <property type="evidence" value="ECO:0007669"/>
    <property type="project" value="TreeGrafter"/>
</dbReference>